<dbReference type="SMART" id="SM00595">
    <property type="entry name" value="MADF"/>
    <property type="match status" value="1"/>
</dbReference>
<protein>
    <recommendedName>
        <fullName evidence="2">Myb-like domain-containing protein</fullName>
    </recommendedName>
</protein>
<evidence type="ECO:0000313" key="3">
    <source>
        <dbReference type="EMBL" id="SPC80473.1"/>
    </source>
</evidence>
<accession>A0A2N9F049</accession>
<name>A0A2N9F049_FAGSY</name>
<dbReference type="AlphaFoldDB" id="A0A2N9F049"/>
<feature type="domain" description="Myb-like" evidence="2">
    <location>
        <begin position="12"/>
        <end position="70"/>
    </location>
</feature>
<dbReference type="PANTHER" id="PTHR31307:SF43">
    <property type="entry name" value="TRIHELIX TRANSCRIPTION FACTOR ASIL2-LIKE"/>
    <property type="match status" value="1"/>
</dbReference>
<proteinExistence type="predicted"/>
<dbReference type="PANTHER" id="PTHR31307">
    <property type="entry name" value="TRIHELIX TRANSCRIPTION FACTOR ASIL2"/>
    <property type="match status" value="1"/>
</dbReference>
<reference evidence="3" key="1">
    <citation type="submission" date="2018-02" db="EMBL/GenBank/DDBJ databases">
        <authorList>
            <person name="Cohen D.B."/>
            <person name="Kent A.D."/>
        </authorList>
    </citation>
    <scope>NUCLEOTIDE SEQUENCE</scope>
</reference>
<feature type="compositionally biased region" description="Polar residues" evidence="1">
    <location>
        <begin position="176"/>
        <end position="202"/>
    </location>
</feature>
<organism evidence="3">
    <name type="scientific">Fagus sylvatica</name>
    <name type="common">Beechnut</name>
    <dbReference type="NCBI Taxonomy" id="28930"/>
    <lineage>
        <taxon>Eukaryota</taxon>
        <taxon>Viridiplantae</taxon>
        <taxon>Streptophyta</taxon>
        <taxon>Embryophyta</taxon>
        <taxon>Tracheophyta</taxon>
        <taxon>Spermatophyta</taxon>
        <taxon>Magnoliopsida</taxon>
        <taxon>eudicotyledons</taxon>
        <taxon>Gunneridae</taxon>
        <taxon>Pentapetalae</taxon>
        <taxon>rosids</taxon>
        <taxon>fabids</taxon>
        <taxon>Fagales</taxon>
        <taxon>Fagaceae</taxon>
        <taxon>Fagus</taxon>
    </lineage>
</organism>
<dbReference type="InterPro" id="IPR044822">
    <property type="entry name" value="Myb_DNA-bind_4"/>
</dbReference>
<evidence type="ECO:0000256" key="1">
    <source>
        <dbReference type="SAM" id="MobiDB-lite"/>
    </source>
</evidence>
<feature type="region of interest" description="Disordered" evidence="1">
    <location>
        <begin position="164"/>
        <end position="202"/>
    </location>
</feature>
<dbReference type="InterPro" id="IPR001005">
    <property type="entry name" value="SANT/Myb"/>
</dbReference>
<dbReference type="InterPro" id="IPR044823">
    <property type="entry name" value="ASIL1/2-like"/>
</dbReference>
<dbReference type="EMBL" id="OIVN01000450">
    <property type="protein sequence ID" value="SPC80473.1"/>
    <property type="molecule type" value="Genomic_DNA"/>
</dbReference>
<evidence type="ECO:0000259" key="2">
    <source>
        <dbReference type="PROSITE" id="PS50090"/>
    </source>
</evidence>
<sequence>MSTTRRVPPPCWTHDETIALISSYRDKWLSLTLSRSGNRATLSASQWEAVATDVTSKSSTQCRHKMEKLRKRYRSEKQKYQHHYLVSSASSWVLFPLMDDMEKSNLDSQTSVPSPGSKLKNIVQADENNSDAVRDSGTGISIKTLSDRNSIYLALRAKNFPKFEGGSNGDRESYRNSRSGSGLESFVGQKSRTYGTVSDTSSSMHDFDENVSGFPLRTLGDRNLVPPGFKPKSSVQSDQKFSPKFKYKHKMDYSIDKGGGNFVNSRIRTKNSNVKFNDRNVFGKREVMDSVAVIVSAVKMLGEEFVKVERMKMEMVMEIEKMRMEMEMKRNEVILESHQLAVETFVNAMFDRKKKRLSWFHLIHNGLVKLQFYL</sequence>
<gene>
    <name evidence="3" type="ORF">FSB_LOCUS8355</name>
</gene>
<dbReference type="PROSITE" id="PS50090">
    <property type="entry name" value="MYB_LIKE"/>
    <property type="match status" value="1"/>
</dbReference>
<dbReference type="Pfam" id="PF13837">
    <property type="entry name" value="Myb_DNA-bind_4"/>
    <property type="match status" value="1"/>
</dbReference>